<dbReference type="eggNOG" id="COG0457">
    <property type="taxonomic scope" value="Bacteria"/>
</dbReference>
<dbReference type="InterPro" id="IPR011990">
    <property type="entry name" value="TPR-like_helical_dom_sf"/>
</dbReference>
<evidence type="ECO:0000256" key="1">
    <source>
        <dbReference type="SAM" id="SignalP"/>
    </source>
</evidence>
<evidence type="ECO:0000313" key="3">
    <source>
        <dbReference type="Proteomes" id="UP000017396"/>
    </source>
</evidence>
<dbReference type="SUPFAM" id="SSF48452">
    <property type="entry name" value="TPR-like"/>
    <property type="match status" value="1"/>
</dbReference>
<dbReference type="PANTHER" id="PTHR12558">
    <property type="entry name" value="CELL DIVISION CYCLE 16,23,27"/>
    <property type="match status" value="1"/>
</dbReference>
<proteinExistence type="predicted"/>
<dbReference type="HOGENOM" id="CLU_914700_0_0_3"/>
<feature type="chain" id="PRO_5004663864" evidence="1">
    <location>
        <begin position="35"/>
        <end position="299"/>
    </location>
</feature>
<sequence length="299" mass="32752">MVQTAKRKQAKQLFLAGLAALMLSGSWRTLPAQAADPFRTGGAARPIGPALQGAFEDFFKRGDYQNAAQKLELAQRQNPDEPLVFTLQAALAYQNGQVDRLLTLAKKTRDVAQAMASKDPSRSHLYTGLAQGLEASSYYLKDGFIALPKMLTFVPSMFLEFKAARETAPDDPEINLFVGYIDTLLTKHDEAIREFRKAAPNYLSMRGQALAFRDKKLYDDALGMVDQALAAAPSNPDLYYLKGQILALKGRAAEAVDQFDRALAAGDQLPEGTRKQIERERGVQAEQAAATLPTVTVTP</sequence>
<evidence type="ECO:0000313" key="2">
    <source>
        <dbReference type="EMBL" id="AGY56896.1"/>
    </source>
</evidence>
<dbReference type="KEGG" id="glj:GKIL_0650"/>
<dbReference type="InterPro" id="IPR019734">
    <property type="entry name" value="TPR_rpt"/>
</dbReference>
<organism evidence="2 3">
    <name type="scientific">Gloeobacter kilaueensis (strain ATCC BAA-2537 / CCAP 1431/1 / ULC 316 / JS1)</name>
    <dbReference type="NCBI Taxonomy" id="1183438"/>
    <lineage>
        <taxon>Bacteria</taxon>
        <taxon>Bacillati</taxon>
        <taxon>Cyanobacteriota</taxon>
        <taxon>Cyanophyceae</taxon>
        <taxon>Gloeobacterales</taxon>
        <taxon>Gloeobacteraceae</taxon>
        <taxon>Gloeobacter</taxon>
    </lineage>
</organism>
<dbReference type="Gene3D" id="1.25.40.10">
    <property type="entry name" value="Tetratricopeptide repeat domain"/>
    <property type="match status" value="2"/>
</dbReference>
<dbReference type="OrthoDB" id="505056at2"/>
<dbReference type="InterPro" id="IPR048173">
    <property type="entry name" value="Sll0314-like"/>
</dbReference>
<dbReference type="STRING" id="1183438.GKIL_0650"/>
<keyword evidence="3" id="KW-1185">Reference proteome</keyword>
<reference evidence="2 3" key="1">
    <citation type="journal article" date="2013" name="PLoS ONE">
        <title>Cultivation and Complete Genome Sequencing of Gloeobacter kilaueensis sp. nov., from a Lava Cave in Kilauea Caldera, Hawai'i.</title>
        <authorList>
            <person name="Saw J.H."/>
            <person name="Schatz M."/>
            <person name="Brown M.V."/>
            <person name="Kunkel D.D."/>
            <person name="Foster J.S."/>
            <person name="Shick H."/>
            <person name="Christensen S."/>
            <person name="Hou S."/>
            <person name="Wan X."/>
            <person name="Donachie S.P."/>
        </authorList>
    </citation>
    <scope>NUCLEOTIDE SEQUENCE [LARGE SCALE GENOMIC DNA]</scope>
    <source>
        <strain evidence="3">JS</strain>
    </source>
</reference>
<dbReference type="PANTHER" id="PTHR12558:SF13">
    <property type="entry name" value="CELL DIVISION CYCLE PROTEIN 27 HOMOLOG"/>
    <property type="match status" value="1"/>
</dbReference>
<name>U5QDD8_GLOK1</name>
<accession>U5QDD8</accession>
<dbReference type="NCBIfam" id="NF041522">
    <property type="entry name" value="TPR_sll0314"/>
    <property type="match status" value="1"/>
</dbReference>
<gene>
    <name evidence="2" type="ORF">GKIL_0650</name>
</gene>
<dbReference type="EMBL" id="CP003587">
    <property type="protein sequence ID" value="AGY56896.1"/>
    <property type="molecule type" value="Genomic_DNA"/>
</dbReference>
<feature type="signal peptide" evidence="1">
    <location>
        <begin position="1"/>
        <end position="34"/>
    </location>
</feature>
<dbReference type="Pfam" id="PF13432">
    <property type="entry name" value="TPR_16"/>
    <property type="match status" value="1"/>
</dbReference>
<dbReference type="Proteomes" id="UP000017396">
    <property type="component" value="Chromosome"/>
</dbReference>
<dbReference type="AlphaFoldDB" id="U5QDD8"/>
<dbReference type="SMART" id="SM00028">
    <property type="entry name" value="TPR"/>
    <property type="match status" value="3"/>
</dbReference>
<protein>
    <submittedName>
        <fullName evidence="2">Cellulose synthase subunit BcsC</fullName>
    </submittedName>
</protein>
<keyword evidence="1" id="KW-0732">Signal</keyword>